<reference evidence="5 6" key="1">
    <citation type="submission" date="2014-08" db="EMBL/GenBank/DDBJ databases">
        <authorList>
            <person name="Hassan Y.I."/>
            <person name="Lepp D."/>
            <person name="Zhou T."/>
        </authorList>
    </citation>
    <scope>NUCLEOTIDE SEQUENCE [LARGE SCALE GENOMIC DNA]</scope>
    <source>
        <strain evidence="5 6">IFO13584</strain>
    </source>
</reference>
<dbReference type="STRING" id="46914.JP75_04295"/>
<accession>A0A087M5P0</accession>
<feature type="domain" description="Aldehyde dehydrogenase" evidence="4">
    <location>
        <begin position="34"/>
        <end position="494"/>
    </location>
</feature>
<organism evidence="5 6">
    <name type="scientific">Devosia riboflavina</name>
    <dbReference type="NCBI Taxonomy" id="46914"/>
    <lineage>
        <taxon>Bacteria</taxon>
        <taxon>Pseudomonadati</taxon>
        <taxon>Pseudomonadota</taxon>
        <taxon>Alphaproteobacteria</taxon>
        <taxon>Hyphomicrobiales</taxon>
        <taxon>Devosiaceae</taxon>
        <taxon>Devosia</taxon>
    </lineage>
</organism>
<dbReference type="EMBL" id="JQGC01000003">
    <property type="protein sequence ID" value="KFL32193.1"/>
    <property type="molecule type" value="Genomic_DNA"/>
</dbReference>
<evidence type="ECO:0000256" key="1">
    <source>
        <dbReference type="ARBA" id="ARBA00009986"/>
    </source>
</evidence>
<protein>
    <submittedName>
        <fullName evidence="5">Sorbosone dehydrogenase</fullName>
    </submittedName>
</protein>
<gene>
    <name evidence="5" type="ORF">JP75_04295</name>
</gene>
<keyword evidence="6" id="KW-1185">Reference proteome</keyword>
<evidence type="ECO:0000259" key="4">
    <source>
        <dbReference type="Pfam" id="PF00171"/>
    </source>
</evidence>
<dbReference type="PANTHER" id="PTHR11699">
    <property type="entry name" value="ALDEHYDE DEHYDROGENASE-RELATED"/>
    <property type="match status" value="1"/>
</dbReference>
<dbReference type="Gene3D" id="3.40.605.10">
    <property type="entry name" value="Aldehyde Dehydrogenase, Chain A, domain 1"/>
    <property type="match status" value="1"/>
</dbReference>
<dbReference type="Pfam" id="PF00171">
    <property type="entry name" value="Aldedh"/>
    <property type="match status" value="1"/>
</dbReference>
<dbReference type="Gene3D" id="3.40.309.10">
    <property type="entry name" value="Aldehyde Dehydrogenase, Chain A, domain 2"/>
    <property type="match status" value="1"/>
</dbReference>
<keyword evidence="3" id="KW-0558">Oxidation</keyword>
<dbReference type="GO" id="GO:0016620">
    <property type="term" value="F:oxidoreductase activity, acting on the aldehyde or oxo group of donors, NAD or NADP as acceptor"/>
    <property type="evidence" value="ECO:0007669"/>
    <property type="project" value="InterPro"/>
</dbReference>
<dbReference type="InterPro" id="IPR016161">
    <property type="entry name" value="Ald_DH/histidinol_DH"/>
</dbReference>
<dbReference type="FunFam" id="3.40.605.10:FF:000007">
    <property type="entry name" value="NAD/NADP-dependent betaine aldehyde dehydrogenase"/>
    <property type="match status" value="1"/>
</dbReference>
<evidence type="ECO:0000313" key="6">
    <source>
        <dbReference type="Proteomes" id="UP000028981"/>
    </source>
</evidence>
<dbReference type="AlphaFoldDB" id="A0A087M5P0"/>
<evidence type="ECO:0000256" key="2">
    <source>
        <dbReference type="ARBA" id="ARBA00023002"/>
    </source>
</evidence>
<comment type="caution">
    <text evidence="5">The sequence shown here is derived from an EMBL/GenBank/DDBJ whole genome shotgun (WGS) entry which is preliminary data.</text>
</comment>
<evidence type="ECO:0000313" key="5">
    <source>
        <dbReference type="EMBL" id="KFL32193.1"/>
    </source>
</evidence>
<sequence length="507" mass="54631">MTSQRTAFVEPRREDARFTQKRRYQMLIDGKSVEAEGGETITRESPAYADLVVSEIPRATKGDAERAILAARRAFDTGPWPRMSGSERSRILARIGEAIYEHREELAVIECLEVGKTIRQARGEMGASAEFWRYAAGHAQGLTGETHNSLGDNAIGLMLREPVGVVGIITPWNFPLLIGSERVPWALGAGCTVVVKPSEFTSGSTIRMAELARDCGLPDGVFNVITGYGDPVGQLLAEHPATDFLSFTGSFRVGQIVGGLAASNIKRVGLELGGKGPQIIFADSDLEAASDAVARSIFGVGGQACIAGSRLIVEAPARDEMLERLVKIADKVVIGDPLDENVHVGSLIHRPHLEKVESYVNAGRKAGARLVTGGERLSNVGNYYAPTIFDAVDTDMSIARDEIFGPVLATFAFETPEQAVALANDTQYGLSAGIWSRDITKAMRTIRQVRAGRTWINSAGGGAPEMGIGGFKQSGIGREMGHYGFDEYSTFKNVFMGLNPVNTPWVE</sequence>
<dbReference type="InterPro" id="IPR016163">
    <property type="entry name" value="Ald_DH_C"/>
</dbReference>
<dbReference type="Proteomes" id="UP000028981">
    <property type="component" value="Unassembled WGS sequence"/>
</dbReference>
<name>A0A087M5P0_9HYPH</name>
<dbReference type="InterPro" id="IPR015590">
    <property type="entry name" value="Aldehyde_DH_dom"/>
</dbReference>
<dbReference type="RefSeq" id="WP_035079658.1">
    <property type="nucleotide sequence ID" value="NZ_JQGC01000003.1"/>
</dbReference>
<comment type="similarity">
    <text evidence="1">Belongs to the aldehyde dehydrogenase family.</text>
</comment>
<dbReference type="FunFam" id="3.40.309.10:FF:000012">
    <property type="entry name" value="Betaine aldehyde dehydrogenase"/>
    <property type="match status" value="1"/>
</dbReference>
<evidence type="ECO:0000256" key="3">
    <source>
        <dbReference type="ARBA" id="ARBA00023097"/>
    </source>
</evidence>
<proteinExistence type="inferred from homology"/>
<dbReference type="SUPFAM" id="SSF53720">
    <property type="entry name" value="ALDH-like"/>
    <property type="match status" value="1"/>
</dbReference>
<keyword evidence="2" id="KW-0560">Oxidoreductase</keyword>
<dbReference type="InterPro" id="IPR016162">
    <property type="entry name" value="Ald_DH_N"/>
</dbReference>